<dbReference type="Gene3D" id="3.40.50.150">
    <property type="entry name" value="Vaccinia Virus protein VP39"/>
    <property type="match status" value="1"/>
</dbReference>
<dbReference type="Pfam" id="PF13578">
    <property type="entry name" value="Methyltransf_24"/>
    <property type="match status" value="1"/>
</dbReference>
<gene>
    <name evidence="2" type="ORF">JOE57_001791</name>
</gene>
<evidence type="ECO:0000313" key="3">
    <source>
        <dbReference type="Proteomes" id="UP000704762"/>
    </source>
</evidence>
<evidence type="ECO:0000256" key="1">
    <source>
        <dbReference type="SAM" id="MobiDB-lite"/>
    </source>
</evidence>
<name>A0ABS2RIN9_9ACTN</name>
<protein>
    <recommendedName>
        <fullName evidence="4">Methyltransferase domain-containing protein</fullName>
    </recommendedName>
</protein>
<dbReference type="RefSeq" id="WP_204917365.1">
    <property type="nucleotide sequence ID" value="NZ_BAAAQP010000002.1"/>
</dbReference>
<accession>A0ABS2RIN9</accession>
<dbReference type="SUPFAM" id="SSF53335">
    <property type="entry name" value="S-adenosyl-L-methionine-dependent methyltransferases"/>
    <property type="match status" value="1"/>
</dbReference>
<dbReference type="EMBL" id="JAFBCF010000001">
    <property type="protein sequence ID" value="MBM7798870.1"/>
    <property type="molecule type" value="Genomic_DNA"/>
</dbReference>
<dbReference type="Proteomes" id="UP000704762">
    <property type="component" value="Unassembled WGS sequence"/>
</dbReference>
<proteinExistence type="predicted"/>
<evidence type="ECO:0008006" key="4">
    <source>
        <dbReference type="Google" id="ProtNLM"/>
    </source>
</evidence>
<comment type="caution">
    <text evidence="2">The sequence shown here is derived from an EMBL/GenBank/DDBJ whole genome shotgun (WGS) entry which is preliminary data.</text>
</comment>
<keyword evidence="3" id="KW-1185">Reference proteome</keyword>
<evidence type="ECO:0000313" key="2">
    <source>
        <dbReference type="EMBL" id="MBM7798870.1"/>
    </source>
</evidence>
<feature type="region of interest" description="Disordered" evidence="1">
    <location>
        <begin position="246"/>
        <end position="266"/>
    </location>
</feature>
<dbReference type="InterPro" id="IPR029063">
    <property type="entry name" value="SAM-dependent_MTases_sf"/>
</dbReference>
<sequence>MSVETAIGSAVPASVDDIPGWFFWLDRAMFRAMLTHQQETPPGHLVELGTYLGKSAVVVGEHRRPAERFVVVDLFESIDALESTEVGQANLRESLRSYRSLTRRAFERNYLAVRGELPDVVAGLSSEVVHHLDPQSVRFMHVDASHLYEAVRGDVESARLLLRPGGLVVFDDIRSEHTPGVTAAVWEAVFTQGLIPVALTTQKLYGVFSDPEPYRAAILELAQRDERIWHEVQQIAGQPVIRLGESARARQQRQAKSRPAPPPPAKQLTLWQRVRRGLARRLR</sequence>
<organism evidence="2 3">
    <name type="scientific">Microlunatus panaciterrae</name>
    <dbReference type="NCBI Taxonomy" id="400768"/>
    <lineage>
        <taxon>Bacteria</taxon>
        <taxon>Bacillati</taxon>
        <taxon>Actinomycetota</taxon>
        <taxon>Actinomycetes</taxon>
        <taxon>Propionibacteriales</taxon>
        <taxon>Propionibacteriaceae</taxon>
        <taxon>Microlunatus</taxon>
    </lineage>
</organism>
<reference evidence="2 3" key="1">
    <citation type="submission" date="2021-01" db="EMBL/GenBank/DDBJ databases">
        <title>Sequencing the genomes of 1000 actinobacteria strains.</title>
        <authorList>
            <person name="Klenk H.-P."/>
        </authorList>
    </citation>
    <scope>NUCLEOTIDE SEQUENCE [LARGE SCALE GENOMIC DNA]</scope>
    <source>
        <strain evidence="2 3">DSM 18662</strain>
    </source>
</reference>